<evidence type="ECO:0000259" key="1">
    <source>
        <dbReference type="SMART" id="SM00382"/>
    </source>
</evidence>
<dbReference type="EMBL" id="CAADFE010000099">
    <property type="protein sequence ID" value="VFJ76112.1"/>
    <property type="molecule type" value="Genomic_DNA"/>
</dbReference>
<accession>A0A450U1G9</accession>
<dbReference type="SUPFAM" id="SSF52540">
    <property type="entry name" value="P-loop containing nucleoside triphosphate hydrolases"/>
    <property type="match status" value="1"/>
</dbReference>
<dbReference type="EMBL" id="CAADFD010000023">
    <property type="protein sequence ID" value="VFJ55470.1"/>
    <property type="molecule type" value="Genomic_DNA"/>
</dbReference>
<reference evidence="3" key="1">
    <citation type="submission" date="2019-02" db="EMBL/GenBank/DDBJ databases">
        <authorList>
            <person name="Gruber-Vodicka R. H."/>
            <person name="Seah K. B. B."/>
        </authorList>
    </citation>
    <scope>NUCLEOTIDE SEQUENCE</scope>
    <source>
        <strain evidence="2">BECK_BZ106</strain>
        <strain evidence="3">BECK_BZ131</strain>
    </source>
</reference>
<dbReference type="SMART" id="SM00382">
    <property type="entry name" value="AAA"/>
    <property type="match status" value="1"/>
</dbReference>
<sequence>MSLDLTFKNICTTIKKQGKGDPELLEAVDNLLGFALVCSPVVLGPAAAAWLPILVAKNELTKIGKSVFEKFTKNEVDDYSLRHETMRTAYGLLVFTSFFDTLDSRLPKALRKEIRSLGTEKASLALEAIAKSTSEQSATITTNPLDAPISTYSFPFPHPTETLDEQCRRQEKLWNQMKQGFVEFVQKLPFWEEADRKKQKTLLSGMEKIEGEVAKRFEAQYFELARKFEDFAIWANLQAHKETKALIGDLSGYVRCHAALSAASEKAIDVGFEKLREAVQSIPELLRIEQADEIVGSLDKHYQARVNEPIIEDKDIGDEESPRLSFPKVRDAFVPQAFRVLRQTGKSRHLEDESTWRDLPRRNDLGAFFLSYLSSPYSTETPLLILGHPGSGKSLLTTVLSAQLLSRQFVAVRVPLREVDADADIRTQIEDAIRRITGVSIDSWIKLSARFKNCPPLVILDGYDELLQASGQVFASYIKDAQRFQEQESEQGRPLRIIITSRITLIDKATVPAGSTIVRLLEFDRHQRERWSKIWNRTNANYFRSAGIEQFTLPEDKEKGADKILDLAKQPLLLLMLALYDSEKNQLRNSEGLDRAKLYDSLLRRFVIRERGKEKDFNDAAEKEREKALSTEMQRLGAAALGMYNRRKVHILSRELDDDLAFFKLERQTASKPGRALSQADLLLGSFFFVHKSKARHGSGPEETHEESAAFEFLHNTFGEFLTADFILRRAVSQVKKLRTAESSDEEPESMMDAILGTADGLDRHWFASLVYTPLFTRPVVMEMIREWAPHVIKDRQLSKEDFIETLGKIVLNQIKRILSKREMPRIMSGGMAQEGYRVPFGDHPLVGHIAIYSINLVLLRLVAGNTRFDFDEGEITSHEDGTRPWDRLTHIWRSWFSLGNLNGLTAVMLAERRGAKIEVTTKSKFQAQESKGKLHEFRNVALSLGDAVSAGIAGAYLFDPAKDSIDDLDGMFQRLNSEGYELGLPAYIVRLLTLAEHFPDSSDQFAKHGRETLEQAVRSGRRDQIEQVCRIISRTLEEMRDITFTSRAASPARVFHEILHPRLVFEVAMREPGSARTLVELGKRLGGFEWFDEFSDRFLHFGVREMRFHRLERNPMQMVNFLKLLQDVSAGIKGHRYPDRFIERELVPDLFEHMLHPRHLLELAERNPEGVLAYLQIAQEFGGRKYLERFIERELEPKFFERMPHPRHLLEVAGHNPERALSYLQIAKELGGRRDFGRFIEREMGPRFFEHMLHPRHLLEFAERNPEGALTYLQIVRELGGDKYIERFIERELEPEFFERMLHPRHLVKFNEYRMSSLSFWLAYARLSGSPRLIQALSDSISAGVRNRKELTRYLGNLPLAAFSDLRWLSEQIDNPDVQSVVSELVSPPTTSLRA</sequence>
<evidence type="ECO:0000313" key="3">
    <source>
        <dbReference type="EMBL" id="VFJ76112.1"/>
    </source>
</evidence>
<gene>
    <name evidence="2" type="ORF">BECKFW1821B_GA0114236_102315</name>
    <name evidence="3" type="ORF">BECKFW1821C_GA0114237_10996</name>
</gene>
<dbReference type="Gene3D" id="3.40.50.300">
    <property type="entry name" value="P-loop containing nucleotide triphosphate hydrolases"/>
    <property type="match status" value="1"/>
</dbReference>
<dbReference type="Pfam" id="PF22738">
    <property type="entry name" value="NNH7"/>
    <property type="match status" value="1"/>
</dbReference>
<dbReference type="InterPro" id="IPR054567">
    <property type="entry name" value="NNH7"/>
</dbReference>
<feature type="domain" description="AAA+ ATPase" evidence="1">
    <location>
        <begin position="379"/>
        <end position="524"/>
    </location>
</feature>
<organism evidence="3">
    <name type="scientific">Candidatus Kentrum sp. FW</name>
    <dbReference type="NCBI Taxonomy" id="2126338"/>
    <lineage>
        <taxon>Bacteria</taxon>
        <taxon>Pseudomonadati</taxon>
        <taxon>Pseudomonadota</taxon>
        <taxon>Gammaproteobacteria</taxon>
        <taxon>Candidatus Kentrum</taxon>
    </lineage>
</organism>
<dbReference type="InterPro" id="IPR027417">
    <property type="entry name" value="P-loop_NTPase"/>
</dbReference>
<protein>
    <recommendedName>
        <fullName evidence="1">AAA+ ATPase domain-containing protein</fullName>
    </recommendedName>
</protein>
<proteinExistence type="predicted"/>
<evidence type="ECO:0000313" key="2">
    <source>
        <dbReference type="EMBL" id="VFJ55470.1"/>
    </source>
</evidence>
<dbReference type="InterPro" id="IPR003593">
    <property type="entry name" value="AAA+_ATPase"/>
</dbReference>
<name>A0A450U1G9_9GAMM</name>